<evidence type="ECO:0000313" key="7">
    <source>
        <dbReference type="EMBL" id="AMD20214.1"/>
    </source>
</evidence>
<gene>
    <name evidence="7" type="ORF">AW171_hschr42098</name>
</gene>
<dbReference type="InterPro" id="IPR012337">
    <property type="entry name" value="RNaseH-like_sf"/>
</dbReference>
<dbReference type="CDD" id="cd06135">
    <property type="entry name" value="Orn"/>
    <property type="match status" value="1"/>
</dbReference>
<dbReference type="GeneID" id="28723452"/>
<dbReference type="OrthoDB" id="270189at2759"/>
<dbReference type="SUPFAM" id="SSF53098">
    <property type="entry name" value="Ribonuclease H-like"/>
    <property type="match status" value="1"/>
</dbReference>
<dbReference type="GO" id="GO:0003676">
    <property type="term" value="F:nucleic acid binding"/>
    <property type="evidence" value="ECO:0007669"/>
    <property type="project" value="InterPro"/>
</dbReference>
<dbReference type="FunFam" id="3.30.420.10:FF:000003">
    <property type="entry name" value="Oligoribonuclease"/>
    <property type="match status" value="1"/>
</dbReference>
<dbReference type="GO" id="GO:0000175">
    <property type="term" value="F:3'-5'-RNA exonuclease activity"/>
    <property type="evidence" value="ECO:0007669"/>
    <property type="project" value="InterPro"/>
</dbReference>
<keyword evidence="2" id="KW-0540">Nuclease</keyword>
<evidence type="ECO:0000256" key="4">
    <source>
        <dbReference type="ARBA" id="ARBA00022839"/>
    </source>
</evidence>
<accession>A0A0X8HRQ5</accession>
<dbReference type="InterPro" id="IPR036397">
    <property type="entry name" value="RNaseH_sf"/>
</dbReference>
<dbReference type="PANTHER" id="PTHR11046:SF0">
    <property type="entry name" value="OLIGORIBONUCLEASE, MITOCHONDRIAL"/>
    <property type="match status" value="1"/>
</dbReference>
<protein>
    <submittedName>
        <fullName evidence="7">HDL530Wp</fullName>
    </submittedName>
</protein>
<dbReference type="RefSeq" id="XP_017987210.1">
    <property type="nucleotide sequence ID" value="XM_018132212.1"/>
</dbReference>
<reference evidence="7 8" key="1">
    <citation type="submission" date="2016-01" db="EMBL/GenBank/DDBJ databases">
        <title>Genome sequence of the yeast Holleya sinecauda.</title>
        <authorList>
            <person name="Dietrich F.S."/>
        </authorList>
    </citation>
    <scope>NUCLEOTIDE SEQUENCE [LARGE SCALE GENOMIC DNA]</scope>
    <source>
        <strain evidence="7 8">ATCC 58844</strain>
    </source>
</reference>
<dbReference type="AlphaFoldDB" id="A0A0X8HRQ5"/>
<dbReference type="EMBL" id="CP014244">
    <property type="protein sequence ID" value="AMD20214.1"/>
    <property type="molecule type" value="Genomic_DNA"/>
</dbReference>
<keyword evidence="8" id="KW-1185">Reference proteome</keyword>
<dbReference type="STRING" id="45286.A0A0X8HRQ5"/>
<keyword evidence="4" id="KW-0269">Exonuclease</keyword>
<proteinExistence type="inferred from homology"/>
<evidence type="ECO:0000256" key="3">
    <source>
        <dbReference type="ARBA" id="ARBA00022801"/>
    </source>
</evidence>
<evidence type="ECO:0000256" key="2">
    <source>
        <dbReference type="ARBA" id="ARBA00022722"/>
    </source>
</evidence>
<dbReference type="Gene3D" id="3.30.420.10">
    <property type="entry name" value="Ribonuclease H-like superfamily/Ribonuclease H"/>
    <property type="match status" value="1"/>
</dbReference>
<feature type="region of interest" description="Disordered" evidence="5">
    <location>
        <begin position="239"/>
        <end position="263"/>
    </location>
</feature>
<comment type="similarity">
    <text evidence="1">Belongs to the oligoribonuclease family.</text>
</comment>
<dbReference type="Proteomes" id="UP000243052">
    <property type="component" value="Chromosome iv"/>
</dbReference>
<dbReference type="GO" id="GO:0005739">
    <property type="term" value="C:mitochondrion"/>
    <property type="evidence" value="ECO:0007669"/>
    <property type="project" value="TreeGrafter"/>
</dbReference>
<dbReference type="Pfam" id="PF00929">
    <property type="entry name" value="RNase_T"/>
    <property type="match status" value="1"/>
</dbReference>
<evidence type="ECO:0000256" key="5">
    <source>
        <dbReference type="SAM" id="MobiDB-lite"/>
    </source>
</evidence>
<dbReference type="InterPro" id="IPR022894">
    <property type="entry name" value="Oligoribonuclease"/>
</dbReference>
<dbReference type="InterPro" id="IPR013520">
    <property type="entry name" value="Ribonucl_H"/>
</dbReference>
<dbReference type="PANTHER" id="PTHR11046">
    <property type="entry name" value="OLIGORIBONUCLEASE, MITOCHONDRIAL"/>
    <property type="match status" value="1"/>
</dbReference>
<evidence type="ECO:0000313" key="8">
    <source>
        <dbReference type="Proteomes" id="UP000243052"/>
    </source>
</evidence>
<name>A0A0X8HRQ5_9SACH</name>
<dbReference type="SMART" id="SM00479">
    <property type="entry name" value="EXOIII"/>
    <property type="match status" value="1"/>
</dbReference>
<feature type="domain" description="Exonuclease" evidence="6">
    <location>
        <begin position="48"/>
        <end position="223"/>
    </location>
</feature>
<keyword evidence="3" id="KW-0378">Hydrolase</keyword>
<evidence type="ECO:0000259" key="6">
    <source>
        <dbReference type="SMART" id="SM00479"/>
    </source>
</evidence>
<sequence length="263" mass="29156">MLRLLRLPRILTRRSSTLKANNPYIAHSMQSPSRISNAAPSSSGPHKPIVWIDCEMTGLNPAQDQIIEVCCIVTDGHLNTLDDGYESVVHCDKQVMDKMDEWCTEHHGSSGLTAKVIASDKTPSEVEEELLAYIKKHIPESNVGVLAGNSVHMDRLFMMKDFPRVVDHLFYRIIDVSSIREVCYRHNSQLLKVMPRKKLAHTAKSDILESIAQLKWFQNYYLKSEAETRALVKSIQASDAASSADSNADSTAASTADSTAATG</sequence>
<evidence type="ECO:0000256" key="1">
    <source>
        <dbReference type="ARBA" id="ARBA00009921"/>
    </source>
</evidence>
<organism evidence="7 8">
    <name type="scientific">Eremothecium sinecaudum</name>
    <dbReference type="NCBI Taxonomy" id="45286"/>
    <lineage>
        <taxon>Eukaryota</taxon>
        <taxon>Fungi</taxon>
        <taxon>Dikarya</taxon>
        <taxon>Ascomycota</taxon>
        <taxon>Saccharomycotina</taxon>
        <taxon>Saccharomycetes</taxon>
        <taxon>Saccharomycetales</taxon>
        <taxon>Saccharomycetaceae</taxon>
        <taxon>Eremothecium</taxon>
    </lineage>
</organism>
<dbReference type="NCBIfam" id="NF003765">
    <property type="entry name" value="PRK05359.1"/>
    <property type="match status" value="1"/>
</dbReference>